<dbReference type="InterPro" id="IPR042099">
    <property type="entry name" value="ANL_N_sf"/>
</dbReference>
<dbReference type="SUPFAM" id="SSF56801">
    <property type="entry name" value="Acetyl-CoA synthetase-like"/>
    <property type="match status" value="1"/>
</dbReference>
<accession>A0ABY3PGX2</accession>
<evidence type="ECO:0000256" key="2">
    <source>
        <dbReference type="ARBA" id="ARBA00022598"/>
    </source>
</evidence>
<sequence length="284" mass="30954">MDKAGTRLQSKTALVFGEESYTYEQLDKLVDGLATALLKWNVQAGDRVAFLMPNCPEIVLCYYACFKIGAVAVPINIRFGADLVRYVVNHSGAQVLIAEPCLYGQYQQATAAQPLPAQVHLTQSLGAQGWIAHLAVEGPPPAWPDLAADHPAAIFYTSGTTGQPKGVLHTRRSLEQATINQIRQIGIDAQDSTLVMLPVCYLIGFGSQVLPFHAVGATCVLLPHFEPAQALQAMETYRTTKIYGFPGLYNELVNTPEAVHHDLRALQFCFSAGEATPVVLQERF</sequence>
<dbReference type="PANTHER" id="PTHR43201">
    <property type="entry name" value="ACYL-COA SYNTHETASE"/>
    <property type="match status" value="1"/>
</dbReference>
<dbReference type="PROSITE" id="PS00455">
    <property type="entry name" value="AMP_BINDING"/>
    <property type="match status" value="1"/>
</dbReference>
<proteinExistence type="inferred from homology"/>
<keyword evidence="5" id="KW-1185">Reference proteome</keyword>
<dbReference type="PANTHER" id="PTHR43201:SF5">
    <property type="entry name" value="MEDIUM-CHAIN ACYL-COA LIGASE ACSF2, MITOCHONDRIAL"/>
    <property type="match status" value="1"/>
</dbReference>
<evidence type="ECO:0000313" key="4">
    <source>
        <dbReference type="EMBL" id="UFP92802.1"/>
    </source>
</evidence>
<dbReference type="InterPro" id="IPR020845">
    <property type="entry name" value="AMP-binding_CS"/>
</dbReference>
<dbReference type="EMBL" id="CP063845">
    <property type="protein sequence ID" value="UFP92802.1"/>
    <property type="molecule type" value="Genomic_DNA"/>
</dbReference>
<dbReference type="InterPro" id="IPR000873">
    <property type="entry name" value="AMP-dep_synth/lig_dom"/>
</dbReference>
<comment type="similarity">
    <text evidence="1">Belongs to the ATP-dependent AMP-binding enzyme family.</text>
</comment>
<evidence type="ECO:0000259" key="3">
    <source>
        <dbReference type="Pfam" id="PF00501"/>
    </source>
</evidence>
<dbReference type="Gene3D" id="3.40.50.12780">
    <property type="entry name" value="N-terminal domain of ligase-like"/>
    <property type="match status" value="1"/>
</dbReference>
<gene>
    <name evidence="4" type="ORF">ISF26_13290</name>
</gene>
<protein>
    <submittedName>
        <fullName evidence="4">AMP-binding protein</fullName>
    </submittedName>
</protein>
<keyword evidence="2" id="KW-0436">Ligase</keyword>
<evidence type="ECO:0000256" key="1">
    <source>
        <dbReference type="ARBA" id="ARBA00006432"/>
    </source>
</evidence>
<feature type="domain" description="AMP-dependent synthetase/ligase" evidence="3">
    <location>
        <begin position="5"/>
        <end position="284"/>
    </location>
</feature>
<reference evidence="4 5" key="1">
    <citation type="journal article" date="2021" name="Genome Biol. Evol.">
        <title>Complete Genome Sequencing of a Novel Gloeobacter Species from a Waterfall Cave in Mexico.</title>
        <authorList>
            <person name="Saw J.H."/>
            <person name="Cardona T."/>
            <person name="Montejano G."/>
        </authorList>
    </citation>
    <scope>NUCLEOTIDE SEQUENCE [LARGE SCALE GENOMIC DNA]</scope>
    <source>
        <strain evidence="4">MG652769</strain>
    </source>
</reference>
<name>A0ABY3PGX2_9CYAN</name>
<dbReference type="Proteomes" id="UP001054846">
    <property type="component" value="Chromosome"/>
</dbReference>
<dbReference type="Pfam" id="PF00501">
    <property type="entry name" value="AMP-binding"/>
    <property type="match status" value="1"/>
</dbReference>
<organism evidence="4 5">
    <name type="scientific">Gloeobacter morelensis MG652769</name>
    <dbReference type="NCBI Taxonomy" id="2781736"/>
    <lineage>
        <taxon>Bacteria</taxon>
        <taxon>Bacillati</taxon>
        <taxon>Cyanobacteriota</taxon>
        <taxon>Cyanophyceae</taxon>
        <taxon>Gloeobacterales</taxon>
        <taxon>Gloeobacteraceae</taxon>
        <taxon>Gloeobacter</taxon>
        <taxon>Gloeobacter morelensis</taxon>
    </lineage>
</organism>
<evidence type="ECO:0000313" key="5">
    <source>
        <dbReference type="Proteomes" id="UP001054846"/>
    </source>
</evidence>